<sequence>MMRIGVDLGGTKIAAVALDDAGTELASRRLATPGSYGAILERIAELIGALEGELGRPASVGIGTPGASCRKTGRMTLAGNTALEGRPFVADVGARLRREVRVTNDANCFALSEAVDGAAAGAELVVGVILGTGVGAGLVADGRVLAGARGLAGEWGHTPLPWQRADERGIRACHCGRASCIETFLAGPGISADHLRATERSLDAHEIVAAARAGDRGARATLGRFYDRLARSLAVLISLLDPDVIVLGGGVSKVHEIYDELPQRLPAWLGPTRPAARIVPSTHGDASGVRGAAWLWPTAEAAWGLPRPGHSVLGHTTDSLRRRQ</sequence>
<evidence type="ECO:0000313" key="1">
    <source>
        <dbReference type="EMBL" id="EDM76344.1"/>
    </source>
</evidence>
<protein>
    <submittedName>
        <fullName evidence="1">ROK</fullName>
    </submittedName>
</protein>
<dbReference type="InterPro" id="IPR049874">
    <property type="entry name" value="ROK_cs"/>
</dbReference>
<dbReference type="InterPro" id="IPR000600">
    <property type="entry name" value="ROK"/>
</dbReference>
<dbReference type="Proteomes" id="UP000005801">
    <property type="component" value="Unassembled WGS sequence"/>
</dbReference>
<reference evidence="1 2" key="1">
    <citation type="submission" date="2007-06" db="EMBL/GenBank/DDBJ databases">
        <authorList>
            <person name="Shimkets L."/>
            <person name="Ferriera S."/>
            <person name="Johnson J."/>
            <person name="Kravitz S."/>
            <person name="Beeson K."/>
            <person name="Sutton G."/>
            <person name="Rogers Y.-H."/>
            <person name="Friedman R."/>
            <person name="Frazier M."/>
            <person name="Venter J.C."/>
        </authorList>
    </citation>
    <scope>NUCLEOTIDE SEQUENCE [LARGE SCALE GENOMIC DNA]</scope>
    <source>
        <strain evidence="1 2">SIR-1</strain>
    </source>
</reference>
<dbReference type="InterPro" id="IPR043129">
    <property type="entry name" value="ATPase_NBD"/>
</dbReference>
<dbReference type="STRING" id="391625.PPSIR1_18597"/>
<dbReference type="PANTHER" id="PTHR18964">
    <property type="entry name" value="ROK (REPRESSOR, ORF, KINASE) FAMILY"/>
    <property type="match status" value="1"/>
</dbReference>
<dbReference type="Gene3D" id="3.30.420.40">
    <property type="match status" value="2"/>
</dbReference>
<name>A6GCS8_9BACT</name>
<dbReference type="CDD" id="cd24066">
    <property type="entry name" value="ASKHA_NBD_ROK_EcFRK-like"/>
    <property type="match status" value="1"/>
</dbReference>
<evidence type="ECO:0000313" key="2">
    <source>
        <dbReference type="Proteomes" id="UP000005801"/>
    </source>
</evidence>
<proteinExistence type="predicted"/>
<keyword evidence="2" id="KW-1185">Reference proteome</keyword>
<dbReference type="PROSITE" id="PS01125">
    <property type="entry name" value="ROK"/>
    <property type="match status" value="1"/>
</dbReference>
<gene>
    <name evidence="1" type="ORF">PPSIR1_18597</name>
</gene>
<dbReference type="GO" id="GO:0004396">
    <property type="term" value="F:hexokinase activity"/>
    <property type="evidence" value="ECO:0007669"/>
    <property type="project" value="TreeGrafter"/>
</dbReference>
<dbReference type="eggNOG" id="COG1940">
    <property type="taxonomic scope" value="Bacteria"/>
</dbReference>
<dbReference type="AlphaFoldDB" id="A6GCS8"/>
<accession>A6GCS8</accession>
<comment type="caution">
    <text evidence="1">The sequence shown here is derived from an EMBL/GenBank/DDBJ whole genome shotgun (WGS) entry which is preliminary data.</text>
</comment>
<dbReference type="RefSeq" id="WP_006974519.1">
    <property type="nucleotide sequence ID" value="NZ_ABCS01000067.1"/>
</dbReference>
<dbReference type="EMBL" id="ABCS01000067">
    <property type="protein sequence ID" value="EDM76344.1"/>
    <property type="molecule type" value="Genomic_DNA"/>
</dbReference>
<dbReference type="Pfam" id="PF00480">
    <property type="entry name" value="ROK"/>
    <property type="match status" value="1"/>
</dbReference>
<organism evidence="1 2">
    <name type="scientific">Plesiocystis pacifica SIR-1</name>
    <dbReference type="NCBI Taxonomy" id="391625"/>
    <lineage>
        <taxon>Bacteria</taxon>
        <taxon>Pseudomonadati</taxon>
        <taxon>Myxococcota</taxon>
        <taxon>Polyangia</taxon>
        <taxon>Nannocystales</taxon>
        <taxon>Nannocystaceae</taxon>
        <taxon>Plesiocystis</taxon>
    </lineage>
</organism>
<dbReference type="PANTHER" id="PTHR18964:SF174">
    <property type="entry name" value="D-ALLOSE KINASE-RELATED"/>
    <property type="match status" value="1"/>
</dbReference>
<dbReference type="SUPFAM" id="SSF53067">
    <property type="entry name" value="Actin-like ATPase domain"/>
    <property type="match status" value="1"/>
</dbReference>